<evidence type="ECO:0000313" key="2">
    <source>
        <dbReference type="Proteomes" id="UP001164746"/>
    </source>
</evidence>
<sequence>MLQELMLRIHQLETHVKVLQRASKEENPVVPPMPRMAMKRKKKFRPIDFNKYVHHVALTIMYLGHDYTGYDDTEEVVSLDVRGNLLSRVGVKVREGMTAHERPGKELCILYSTVFFPYVNT</sequence>
<protein>
    <submittedName>
        <fullName evidence="1">Uncharacterized protein</fullName>
    </submittedName>
</protein>
<dbReference type="EMBL" id="CP111020">
    <property type="protein sequence ID" value="WAR14968.1"/>
    <property type="molecule type" value="Genomic_DNA"/>
</dbReference>
<name>A0ABY7EYF4_MYAAR</name>
<proteinExistence type="predicted"/>
<gene>
    <name evidence="1" type="ORF">MAR_005073</name>
</gene>
<evidence type="ECO:0000313" key="1">
    <source>
        <dbReference type="EMBL" id="WAR14968.1"/>
    </source>
</evidence>
<reference evidence="1" key="1">
    <citation type="submission" date="2022-11" db="EMBL/GenBank/DDBJ databases">
        <title>Centuries of genome instability and evolution in soft-shell clam transmissible cancer (bioRxiv).</title>
        <authorList>
            <person name="Hart S.F.M."/>
            <person name="Yonemitsu M.A."/>
            <person name="Giersch R.M."/>
            <person name="Beal B.F."/>
            <person name="Arriagada G."/>
            <person name="Davis B.W."/>
            <person name="Ostrander E.A."/>
            <person name="Goff S.P."/>
            <person name="Metzger M.J."/>
        </authorList>
    </citation>
    <scope>NUCLEOTIDE SEQUENCE</scope>
    <source>
        <strain evidence="1">MELC-2E11</strain>
        <tissue evidence="1">Siphon/mantle</tissue>
    </source>
</reference>
<dbReference type="Proteomes" id="UP001164746">
    <property type="component" value="Chromosome 9"/>
</dbReference>
<keyword evidence="2" id="KW-1185">Reference proteome</keyword>
<organism evidence="1 2">
    <name type="scientific">Mya arenaria</name>
    <name type="common">Soft-shell clam</name>
    <dbReference type="NCBI Taxonomy" id="6604"/>
    <lineage>
        <taxon>Eukaryota</taxon>
        <taxon>Metazoa</taxon>
        <taxon>Spiralia</taxon>
        <taxon>Lophotrochozoa</taxon>
        <taxon>Mollusca</taxon>
        <taxon>Bivalvia</taxon>
        <taxon>Autobranchia</taxon>
        <taxon>Heteroconchia</taxon>
        <taxon>Euheterodonta</taxon>
        <taxon>Imparidentia</taxon>
        <taxon>Neoheterodontei</taxon>
        <taxon>Myida</taxon>
        <taxon>Myoidea</taxon>
        <taxon>Myidae</taxon>
        <taxon>Mya</taxon>
    </lineage>
</organism>
<accession>A0ABY7EYF4</accession>